<feature type="compositionally biased region" description="Basic and acidic residues" evidence="1">
    <location>
        <begin position="228"/>
        <end position="249"/>
    </location>
</feature>
<proteinExistence type="predicted"/>
<feature type="region of interest" description="Disordered" evidence="1">
    <location>
        <begin position="225"/>
        <end position="249"/>
    </location>
</feature>
<evidence type="ECO:0000313" key="3">
    <source>
        <dbReference type="Proteomes" id="UP000053263"/>
    </source>
</evidence>
<organism evidence="2 3">
    <name type="scientific">Plicaturopsis crispa FD-325 SS-3</name>
    <dbReference type="NCBI Taxonomy" id="944288"/>
    <lineage>
        <taxon>Eukaryota</taxon>
        <taxon>Fungi</taxon>
        <taxon>Dikarya</taxon>
        <taxon>Basidiomycota</taxon>
        <taxon>Agaricomycotina</taxon>
        <taxon>Agaricomycetes</taxon>
        <taxon>Agaricomycetidae</taxon>
        <taxon>Amylocorticiales</taxon>
        <taxon>Amylocorticiaceae</taxon>
        <taxon>Plicatura</taxon>
        <taxon>Plicaturopsis crispa</taxon>
    </lineage>
</organism>
<dbReference type="EMBL" id="KN832571">
    <property type="protein sequence ID" value="KII84455.1"/>
    <property type="molecule type" value="Genomic_DNA"/>
</dbReference>
<protein>
    <submittedName>
        <fullName evidence="2">Uncharacterized protein</fullName>
    </submittedName>
</protein>
<name>A0A0C9SXK9_PLICR</name>
<accession>A0A0C9SXK9</accession>
<dbReference type="AlphaFoldDB" id="A0A0C9SXK9"/>
<feature type="compositionally biased region" description="Low complexity" evidence="1">
    <location>
        <begin position="120"/>
        <end position="136"/>
    </location>
</feature>
<sequence length="249" mass="27110">MVVFMLYMVWGLTPTLRLYRGARRRHRAGLPIFHVPSCLTRRQTQCATTEIALPEGGSLDPSPLPWETFNALPSVDKEVADGALGSPGSRPLKDVFLPRTALPQAALRLYDDSDHPYNLSRHSSSSSLHGSPTSVSDPTPASDSAHSAHHQFNRAVPSQVVGVGLGFTNIADLQCSGNIGSPSLASMSTVVLSRSSLFQEIALAEYRTTEPSLSLPPPAYTEFSNGLREQRRSPKDVLDTHREPISSYF</sequence>
<feature type="region of interest" description="Disordered" evidence="1">
    <location>
        <begin position="118"/>
        <end position="150"/>
    </location>
</feature>
<reference evidence="2 3" key="1">
    <citation type="submission" date="2014-06" db="EMBL/GenBank/DDBJ databases">
        <title>Evolutionary Origins and Diversification of the Mycorrhizal Mutualists.</title>
        <authorList>
            <consortium name="DOE Joint Genome Institute"/>
            <consortium name="Mycorrhizal Genomics Consortium"/>
            <person name="Kohler A."/>
            <person name="Kuo A."/>
            <person name="Nagy L.G."/>
            <person name="Floudas D."/>
            <person name="Copeland A."/>
            <person name="Barry K.W."/>
            <person name="Cichocki N."/>
            <person name="Veneault-Fourrey C."/>
            <person name="LaButti K."/>
            <person name="Lindquist E.A."/>
            <person name="Lipzen A."/>
            <person name="Lundell T."/>
            <person name="Morin E."/>
            <person name="Murat C."/>
            <person name="Riley R."/>
            <person name="Ohm R."/>
            <person name="Sun H."/>
            <person name="Tunlid A."/>
            <person name="Henrissat B."/>
            <person name="Grigoriev I.V."/>
            <person name="Hibbett D.S."/>
            <person name="Martin F."/>
        </authorList>
    </citation>
    <scope>NUCLEOTIDE SEQUENCE [LARGE SCALE GENOMIC DNA]</scope>
    <source>
        <strain evidence="2 3">FD-325 SS-3</strain>
    </source>
</reference>
<evidence type="ECO:0000313" key="2">
    <source>
        <dbReference type="EMBL" id="KII84455.1"/>
    </source>
</evidence>
<dbReference type="Proteomes" id="UP000053263">
    <property type="component" value="Unassembled WGS sequence"/>
</dbReference>
<evidence type="ECO:0000256" key="1">
    <source>
        <dbReference type="SAM" id="MobiDB-lite"/>
    </source>
</evidence>
<keyword evidence="3" id="KW-1185">Reference proteome</keyword>
<gene>
    <name evidence="2" type="ORF">PLICRDRAFT_701992</name>
</gene>
<dbReference type="HOGENOM" id="CLU_1116133_0_0_1"/>